<dbReference type="InterPro" id="IPR008978">
    <property type="entry name" value="HSP20-like_chaperone"/>
</dbReference>
<dbReference type="Pfam" id="PF00011">
    <property type="entry name" value="HSP20"/>
    <property type="match status" value="1"/>
</dbReference>
<sequence length="132" mass="14751">MTSREMQVREKQEVKGQAESTRDVPVYIPNVDIYETSDALIVLADMPGVAPENVDIDVRDDTLTIRGTVDMPGKDENPVLVEYEVGDYYRQFTLGRAIDQSRIEASMKDGVLKLVLPKVDVAKPRKIEVKAG</sequence>
<accession>A0A1I4T7K0</accession>
<dbReference type="Proteomes" id="UP000199611">
    <property type="component" value="Unassembled WGS sequence"/>
</dbReference>
<dbReference type="STRING" id="39841.SAMN05660836_01267"/>
<feature type="domain" description="SHSP" evidence="3">
    <location>
        <begin position="22"/>
        <end position="132"/>
    </location>
</feature>
<dbReference type="PROSITE" id="PS01031">
    <property type="entry name" value="SHSP"/>
    <property type="match status" value="1"/>
</dbReference>
<name>A0A1I4T7K0_9BACT</name>
<dbReference type="AlphaFoldDB" id="A0A1I4T7K0"/>
<comment type="similarity">
    <text evidence="1 2">Belongs to the small heat shock protein (HSP20) family.</text>
</comment>
<evidence type="ECO:0000256" key="2">
    <source>
        <dbReference type="RuleBase" id="RU003616"/>
    </source>
</evidence>
<dbReference type="CDD" id="cd06464">
    <property type="entry name" value="ACD_sHsps-like"/>
    <property type="match status" value="1"/>
</dbReference>
<organism evidence="4 5">
    <name type="scientific">Thermodesulforhabdus norvegica</name>
    <dbReference type="NCBI Taxonomy" id="39841"/>
    <lineage>
        <taxon>Bacteria</taxon>
        <taxon>Pseudomonadati</taxon>
        <taxon>Thermodesulfobacteriota</taxon>
        <taxon>Syntrophobacteria</taxon>
        <taxon>Syntrophobacterales</taxon>
        <taxon>Thermodesulforhabdaceae</taxon>
        <taxon>Thermodesulforhabdus</taxon>
    </lineage>
</organism>
<evidence type="ECO:0000259" key="3">
    <source>
        <dbReference type="PROSITE" id="PS01031"/>
    </source>
</evidence>
<dbReference type="RefSeq" id="WP_093394345.1">
    <property type="nucleotide sequence ID" value="NZ_FOUU01000003.1"/>
</dbReference>
<keyword evidence="5" id="KW-1185">Reference proteome</keyword>
<protein>
    <submittedName>
        <fullName evidence="4">Molecular chaperone IbpA, HSP20 family</fullName>
    </submittedName>
</protein>
<dbReference type="InterPro" id="IPR002068">
    <property type="entry name" value="A-crystallin/Hsp20_dom"/>
</dbReference>
<gene>
    <name evidence="4" type="ORF">SAMN05660836_01267</name>
</gene>
<dbReference type="OrthoDB" id="9792695at2"/>
<evidence type="ECO:0000313" key="4">
    <source>
        <dbReference type="EMBL" id="SFM72547.1"/>
    </source>
</evidence>
<dbReference type="EMBL" id="FOUU01000003">
    <property type="protein sequence ID" value="SFM72547.1"/>
    <property type="molecule type" value="Genomic_DNA"/>
</dbReference>
<dbReference type="PANTHER" id="PTHR11527">
    <property type="entry name" value="HEAT-SHOCK PROTEIN 20 FAMILY MEMBER"/>
    <property type="match status" value="1"/>
</dbReference>
<evidence type="ECO:0000256" key="1">
    <source>
        <dbReference type="PROSITE-ProRule" id="PRU00285"/>
    </source>
</evidence>
<dbReference type="Gene3D" id="2.60.40.790">
    <property type="match status" value="1"/>
</dbReference>
<reference evidence="4 5" key="1">
    <citation type="submission" date="2016-10" db="EMBL/GenBank/DDBJ databases">
        <authorList>
            <person name="de Groot N.N."/>
        </authorList>
    </citation>
    <scope>NUCLEOTIDE SEQUENCE [LARGE SCALE GENOMIC DNA]</scope>
    <source>
        <strain evidence="4 5">DSM 9990</strain>
    </source>
</reference>
<dbReference type="SUPFAM" id="SSF49764">
    <property type="entry name" value="HSP20-like chaperones"/>
    <property type="match status" value="1"/>
</dbReference>
<evidence type="ECO:0000313" key="5">
    <source>
        <dbReference type="Proteomes" id="UP000199611"/>
    </source>
</evidence>
<dbReference type="InterPro" id="IPR031107">
    <property type="entry name" value="Small_HSP"/>
</dbReference>
<proteinExistence type="inferred from homology"/>